<dbReference type="AlphaFoldDB" id="A0A1H9LCV4"/>
<gene>
    <name evidence="1" type="ORF">SAMN04487944_101204</name>
</gene>
<sequence>MLNYSTVYLEVDKDAEEDTYNINHLIKTYAEDDCPFISMTSRVENGETVGYFLVFDVHADGNYQ</sequence>
<keyword evidence="2" id="KW-1185">Reference proteome</keyword>
<dbReference type="Proteomes" id="UP000199687">
    <property type="component" value="Unassembled WGS sequence"/>
</dbReference>
<reference evidence="1 2" key="1">
    <citation type="submission" date="2016-10" db="EMBL/GenBank/DDBJ databases">
        <authorList>
            <person name="de Groot N.N."/>
        </authorList>
    </citation>
    <scope>NUCLEOTIDE SEQUENCE [LARGE SCALE GENOMIC DNA]</scope>
    <source>
        <strain evidence="1 2">CGMCC 1.7727</strain>
    </source>
</reference>
<evidence type="ECO:0000313" key="1">
    <source>
        <dbReference type="EMBL" id="SER09322.1"/>
    </source>
</evidence>
<evidence type="ECO:0000313" key="2">
    <source>
        <dbReference type="Proteomes" id="UP000199687"/>
    </source>
</evidence>
<name>A0A1H9LCV4_9BACI</name>
<proteinExistence type="predicted"/>
<dbReference type="RefSeq" id="WP_089738094.1">
    <property type="nucleotide sequence ID" value="NZ_FOGL01000001.1"/>
</dbReference>
<organism evidence="1 2">
    <name type="scientific">Gracilibacillus ureilyticus</name>
    <dbReference type="NCBI Taxonomy" id="531814"/>
    <lineage>
        <taxon>Bacteria</taxon>
        <taxon>Bacillati</taxon>
        <taxon>Bacillota</taxon>
        <taxon>Bacilli</taxon>
        <taxon>Bacillales</taxon>
        <taxon>Bacillaceae</taxon>
        <taxon>Gracilibacillus</taxon>
    </lineage>
</organism>
<protein>
    <submittedName>
        <fullName evidence="1">Uncharacterized protein</fullName>
    </submittedName>
</protein>
<accession>A0A1H9LCV4</accession>
<dbReference type="EMBL" id="FOGL01000001">
    <property type="protein sequence ID" value="SER09322.1"/>
    <property type="molecule type" value="Genomic_DNA"/>
</dbReference>